<dbReference type="Pfam" id="PF00903">
    <property type="entry name" value="Glyoxalase"/>
    <property type="match status" value="1"/>
</dbReference>
<keyword evidence="2" id="KW-0223">Dioxygenase</keyword>
<comment type="caution">
    <text evidence="2">The sequence shown here is derived from an EMBL/GenBank/DDBJ whole genome shotgun (WGS) entry which is preliminary data.</text>
</comment>
<keyword evidence="3" id="KW-1185">Reference proteome</keyword>
<dbReference type="RefSeq" id="WP_260420355.1">
    <property type="nucleotide sequence ID" value="NZ_JACHLK010000011.1"/>
</dbReference>
<dbReference type="GO" id="GO:0051213">
    <property type="term" value="F:dioxygenase activity"/>
    <property type="evidence" value="ECO:0007669"/>
    <property type="project" value="UniProtKB-KW"/>
</dbReference>
<evidence type="ECO:0000259" key="1">
    <source>
        <dbReference type="Pfam" id="PF00903"/>
    </source>
</evidence>
<dbReference type="GO" id="GO:0016829">
    <property type="term" value="F:lyase activity"/>
    <property type="evidence" value="ECO:0007669"/>
    <property type="project" value="UniProtKB-KW"/>
</dbReference>
<gene>
    <name evidence="2" type="ORF">HNP48_004845</name>
</gene>
<evidence type="ECO:0000313" key="2">
    <source>
        <dbReference type="EMBL" id="MBB6562136.1"/>
    </source>
</evidence>
<evidence type="ECO:0000313" key="3">
    <source>
        <dbReference type="Proteomes" id="UP000575083"/>
    </source>
</evidence>
<dbReference type="Proteomes" id="UP000575083">
    <property type="component" value="Unassembled WGS sequence"/>
</dbReference>
<organism evidence="2 3">
    <name type="scientific">Acidovorax soli</name>
    <dbReference type="NCBI Taxonomy" id="592050"/>
    <lineage>
        <taxon>Bacteria</taxon>
        <taxon>Pseudomonadati</taxon>
        <taxon>Pseudomonadota</taxon>
        <taxon>Betaproteobacteria</taxon>
        <taxon>Burkholderiales</taxon>
        <taxon>Comamonadaceae</taxon>
        <taxon>Acidovorax</taxon>
    </lineage>
</organism>
<sequence>MDSLGDDRMGMETLEIKAYVPARDFALSRRFYTDLGFREELLSPDMAYFNAGHCSFLLQNFYVKEHAENFMMHLMVADVEAWWERVVAQDLAGRYGVRTIAPQDQPWGIRDFCLVDPTSVLWRIGQSLE</sequence>
<protein>
    <submittedName>
        <fullName evidence="2">Catechol 2,3-dioxygenase-like lactoylglutathione lyase family enzyme</fullName>
    </submittedName>
</protein>
<name>A0A7X0PHT8_9BURK</name>
<dbReference type="Gene3D" id="3.10.180.10">
    <property type="entry name" value="2,3-Dihydroxybiphenyl 1,2-Dioxygenase, domain 1"/>
    <property type="match status" value="1"/>
</dbReference>
<dbReference type="InterPro" id="IPR004360">
    <property type="entry name" value="Glyas_Fos-R_dOase_dom"/>
</dbReference>
<reference evidence="2 3" key="1">
    <citation type="submission" date="2020-08" db="EMBL/GenBank/DDBJ databases">
        <title>Functional genomics of gut bacteria from endangered species of beetles.</title>
        <authorList>
            <person name="Carlos-Shanley C."/>
        </authorList>
    </citation>
    <scope>NUCLEOTIDE SEQUENCE [LARGE SCALE GENOMIC DNA]</scope>
    <source>
        <strain evidence="2 3">S00198</strain>
    </source>
</reference>
<keyword evidence="2" id="KW-0456">Lyase</keyword>
<accession>A0A7X0PHT8</accession>
<dbReference type="AlphaFoldDB" id="A0A7X0PHT8"/>
<feature type="domain" description="Glyoxalase/fosfomycin resistance/dioxygenase" evidence="1">
    <location>
        <begin position="20"/>
        <end position="123"/>
    </location>
</feature>
<dbReference type="InterPro" id="IPR029068">
    <property type="entry name" value="Glyas_Bleomycin-R_OHBP_Dase"/>
</dbReference>
<dbReference type="SUPFAM" id="SSF54593">
    <property type="entry name" value="Glyoxalase/Bleomycin resistance protein/Dihydroxybiphenyl dioxygenase"/>
    <property type="match status" value="1"/>
</dbReference>
<dbReference type="EMBL" id="JACHLK010000011">
    <property type="protein sequence ID" value="MBB6562136.1"/>
    <property type="molecule type" value="Genomic_DNA"/>
</dbReference>
<proteinExistence type="predicted"/>
<keyword evidence="2" id="KW-0560">Oxidoreductase</keyword>